<dbReference type="InterPro" id="IPR000571">
    <property type="entry name" value="Znf_CCCH"/>
</dbReference>
<feature type="domain" description="C3H1-type" evidence="7">
    <location>
        <begin position="187"/>
        <end position="209"/>
    </location>
</feature>
<protein>
    <recommendedName>
        <fullName evidence="7">C3H1-type domain-containing protein</fullName>
    </recommendedName>
</protein>
<dbReference type="PROSITE" id="PS50088">
    <property type="entry name" value="ANK_REPEAT"/>
    <property type="match status" value="1"/>
</dbReference>
<comment type="caution">
    <text evidence="8">The sequence shown here is derived from an EMBL/GenBank/DDBJ whole genome shotgun (WGS) entry which is preliminary data.</text>
</comment>
<dbReference type="InterPro" id="IPR045234">
    <property type="entry name" value="Unkempt-like"/>
</dbReference>
<dbReference type="Pfam" id="PF12796">
    <property type="entry name" value="Ank_2"/>
    <property type="match status" value="1"/>
</dbReference>
<dbReference type="SMART" id="SM00356">
    <property type="entry name" value="ZnF_C3H1"/>
    <property type="match status" value="2"/>
</dbReference>
<dbReference type="PANTHER" id="PTHR14493:SF50">
    <property type="entry name" value="RING FINGER PROTEIN UNKEMPT"/>
    <property type="match status" value="1"/>
</dbReference>
<dbReference type="Proteomes" id="UP000824890">
    <property type="component" value="Unassembled WGS sequence"/>
</dbReference>
<dbReference type="PANTHER" id="PTHR14493">
    <property type="entry name" value="UNKEMPT FAMILY MEMBER"/>
    <property type="match status" value="1"/>
</dbReference>
<keyword evidence="9" id="KW-1185">Reference proteome</keyword>
<evidence type="ECO:0000256" key="5">
    <source>
        <dbReference type="PROSITE-ProRule" id="PRU00723"/>
    </source>
</evidence>
<dbReference type="Gene3D" id="3.30.1370.210">
    <property type="match status" value="1"/>
</dbReference>
<sequence length="566" mass="61592">MQSDSTDGTMCCGSDQLNQISSPEDTTTNTEMNHLRVETEDTFASLLELAANNDVEGVRLSIDRDPSCVDEPGLWYGRQKGSKAMVNDHRTPLMVAATYGSIDVIKLILSLTDVNRACGSDQTTALHCAASGGAVNAVQVVKLLLAAGADLNLMDADGQRAGDCPFVHPGENARRRDPRKFHYSCVPCPDFRKGACRRGDMCEFAHGVFECWLHPAQYRTRLCKDGTGCARRVCFFAHIPEELRPLYESTGSAVLSPRSNADFAAALSLLPPGSPSGVSVMSPLSPSSGGNGMSSMAWPQPNVPALQLPGSNLRSSRLRSSFNARDEMNMLAEYEQQQLLNEFNSSLSRSGRMKSLPPSNLEDLFSAESSSSPRFNDSALASAVFSPTHKSAVFNQFQQQQQQQRGRMSPRNVVEPISPMSSRVSMLAQCQQQQQQNQFRSLRSREQLRTSSSPIVGSPVNNNNNNNAWSSQWGSSNGKPDWGMSSDAAALGKLSFDGGVEPDVSWVQSLVKENSTEAKENAAATSSNTGQNTMQQPTTSEMVMDHAGLEAWIEQMQLDQFVAQQN</sequence>
<dbReference type="Gene3D" id="1.25.40.20">
    <property type="entry name" value="Ankyrin repeat-containing domain"/>
    <property type="match status" value="1"/>
</dbReference>
<dbReference type="Pfam" id="PF18044">
    <property type="entry name" value="zf-CCCH_4"/>
    <property type="match status" value="1"/>
</dbReference>
<dbReference type="SUPFAM" id="SSF48403">
    <property type="entry name" value="Ankyrin repeat"/>
    <property type="match status" value="1"/>
</dbReference>
<keyword evidence="4" id="KW-0040">ANK repeat</keyword>
<evidence type="ECO:0000256" key="2">
    <source>
        <dbReference type="ARBA" id="ARBA00022771"/>
    </source>
</evidence>
<feature type="region of interest" description="Disordered" evidence="6">
    <location>
        <begin position="515"/>
        <end position="536"/>
    </location>
</feature>
<keyword evidence="2 5" id="KW-0863">Zinc-finger</keyword>
<feature type="region of interest" description="Disordered" evidence="6">
    <location>
        <begin position="435"/>
        <end position="465"/>
    </location>
</feature>
<feature type="region of interest" description="Disordered" evidence="6">
    <location>
        <begin position="1"/>
        <end position="28"/>
    </location>
</feature>
<feature type="compositionally biased region" description="Low complexity" evidence="6">
    <location>
        <begin position="451"/>
        <end position="465"/>
    </location>
</feature>
<dbReference type="InterPro" id="IPR041367">
    <property type="entry name" value="Znf-CCCH_4"/>
</dbReference>
<keyword evidence="3 5" id="KW-0862">Zinc</keyword>
<dbReference type="PROSITE" id="PS50297">
    <property type="entry name" value="ANK_REP_REGION"/>
    <property type="match status" value="1"/>
</dbReference>
<dbReference type="PROSITE" id="PS50103">
    <property type="entry name" value="ZF_C3H1"/>
    <property type="match status" value="1"/>
</dbReference>
<evidence type="ECO:0000313" key="8">
    <source>
        <dbReference type="EMBL" id="KAH0930694.1"/>
    </source>
</evidence>
<name>A0ABQ8DMU9_BRANA</name>
<dbReference type="InterPro" id="IPR002110">
    <property type="entry name" value="Ankyrin_rpt"/>
</dbReference>
<reference evidence="8 9" key="1">
    <citation type="submission" date="2021-05" db="EMBL/GenBank/DDBJ databases">
        <title>Genome Assembly of Synthetic Allotetraploid Brassica napus Reveals Homoeologous Exchanges between Subgenomes.</title>
        <authorList>
            <person name="Davis J.T."/>
        </authorList>
    </citation>
    <scope>NUCLEOTIDE SEQUENCE [LARGE SCALE GENOMIC DNA]</scope>
    <source>
        <strain evidence="9">cv. Da-Ae</strain>
        <tissue evidence="8">Seedling</tissue>
    </source>
</reference>
<evidence type="ECO:0000313" key="9">
    <source>
        <dbReference type="Proteomes" id="UP000824890"/>
    </source>
</evidence>
<dbReference type="EMBL" id="JAGKQM010000004">
    <property type="protein sequence ID" value="KAH0930694.1"/>
    <property type="molecule type" value="Genomic_DNA"/>
</dbReference>
<organism evidence="8 9">
    <name type="scientific">Brassica napus</name>
    <name type="common">Rape</name>
    <dbReference type="NCBI Taxonomy" id="3708"/>
    <lineage>
        <taxon>Eukaryota</taxon>
        <taxon>Viridiplantae</taxon>
        <taxon>Streptophyta</taxon>
        <taxon>Embryophyta</taxon>
        <taxon>Tracheophyta</taxon>
        <taxon>Spermatophyta</taxon>
        <taxon>Magnoliopsida</taxon>
        <taxon>eudicotyledons</taxon>
        <taxon>Gunneridae</taxon>
        <taxon>Pentapetalae</taxon>
        <taxon>rosids</taxon>
        <taxon>malvids</taxon>
        <taxon>Brassicales</taxon>
        <taxon>Brassicaceae</taxon>
        <taxon>Brassiceae</taxon>
        <taxon>Brassica</taxon>
    </lineage>
</organism>
<feature type="compositionally biased region" description="Polar residues" evidence="6">
    <location>
        <begin position="15"/>
        <end position="28"/>
    </location>
</feature>
<evidence type="ECO:0000256" key="3">
    <source>
        <dbReference type="ARBA" id="ARBA00022833"/>
    </source>
</evidence>
<accession>A0ABQ8DMU9</accession>
<dbReference type="SMART" id="SM00248">
    <property type="entry name" value="ANK"/>
    <property type="match status" value="2"/>
</dbReference>
<proteinExistence type="predicted"/>
<evidence type="ECO:0000256" key="1">
    <source>
        <dbReference type="ARBA" id="ARBA00022723"/>
    </source>
</evidence>
<evidence type="ECO:0000259" key="7">
    <source>
        <dbReference type="PROSITE" id="PS50103"/>
    </source>
</evidence>
<feature type="repeat" description="ANK" evidence="4">
    <location>
        <begin position="121"/>
        <end position="156"/>
    </location>
</feature>
<keyword evidence="1 5" id="KW-0479">Metal-binding</keyword>
<evidence type="ECO:0000256" key="4">
    <source>
        <dbReference type="PROSITE-ProRule" id="PRU00023"/>
    </source>
</evidence>
<gene>
    <name evidence="8" type="ORF">HID58_016421</name>
</gene>
<dbReference type="InterPro" id="IPR036770">
    <property type="entry name" value="Ankyrin_rpt-contain_sf"/>
</dbReference>
<dbReference type="PRINTS" id="PR01415">
    <property type="entry name" value="ANKYRIN"/>
</dbReference>
<evidence type="ECO:0000256" key="6">
    <source>
        <dbReference type="SAM" id="MobiDB-lite"/>
    </source>
</evidence>
<feature type="compositionally biased region" description="Polar residues" evidence="6">
    <location>
        <begin position="523"/>
        <end position="536"/>
    </location>
</feature>
<feature type="zinc finger region" description="C3H1-type" evidence="5">
    <location>
        <begin position="187"/>
        <end position="209"/>
    </location>
</feature>